<accession>A0ABN8IIC0</accession>
<dbReference type="EMBL" id="OW152835">
    <property type="protein sequence ID" value="CAH2056049.1"/>
    <property type="molecule type" value="Genomic_DNA"/>
</dbReference>
<protein>
    <submittedName>
        <fullName evidence="2">Uncharacterized protein</fullName>
    </submittedName>
</protein>
<organism evidence="2 3">
    <name type="scientific">Iphiclides podalirius</name>
    <name type="common">scarce swallowtail</name>
    <dbReference type="NCBI Taxonomy" id="110791"/>
    <lineage>
        <taxon>Eukaryota</taxon>
        <taxon>Metazoa</taxon>
        <taxon>Ecdysozoa</taxon>
        <taxon>Arthropoda</taxon>
        <taxon>Hexapoda</taxon>
        <taxon>Insecta</taxon>
        <taxon>Pterygota</taxon>
        <taxon>Neoptera</taxon>
        <taxon>Endopterygota</taxon>
        <taxon>Lepidoptera</taxon>
        <taxon>Glossata</taxon>
        <taxon>Ditrysia</taxon>
        <taxon>Papilionoidea</taxon>
        <taxon>Papilionidae</taxon>
        <taxon>Papilioninae</taxon>
        <taxon>Iphiclides</taxon>
    </lineage>
</organism>
<sequence length="109" mass="11994">MFTTPPSFSFSSPQSSRSTSPPCTRPGRRGETPRPNKMFTTPPSFSFCSPQSSRSTSPPYTCPGRRGETPRPNKIVYDPAVFLFLFPSIFALDVTAVHPPWPPGRDATT</sequence>
<feature type="compositionally biased region" description="Low complexity" evidence="1">
    <location>
        <begin position="1"/>
        <end position="22"/>
    </location>
</feature>
<feature type="compositionally biased region" description="Low complexity" evidence="1">
    <location>
        <begin position="35"/>
        <end position="59"/>
    </location>
</feature>
<feature type="non-terminal residue" evidence="2">
    <location>
        <position position="109"/>
    </location>
</feature>
<keyword evidence="3" id="KW-1185">Reference proteome</keyword>
<evidence type="ECO:0000256" key="1">
    <source>
        <dbReference type="SAM" id="MobiDB-lite"/>
    </source>
</evidence>
<evidence type="ECO:0000313" key="2">
    <source>
        <dbReference type="EMBL" id="CAH2056049.1"/>
    </source>
</evidence>
<reference evidence="2" key="1">
    <citation type="submission" date="2022-03" db="EMBL/GenBank/DDBJ databases">
        <authorList>
            <person name="Martin H S."/>
        </authorList>
    </citation>
    <scope>NUCLEOTIDE SEQUENCE</scope>
</reference>
<name>A0ABN8IIC0_9NEOP</name>
<evidence type="ECO:0000313" key="3">
    <source>
        <dbReference type="Proteomes" id="UP000837857"/>
    </source>
</evidence>
<feature type="region of interest" description="Disordered" evidence="1">
    <location>
        <begin position="1"/>
        <end position="72"/>
    </location>
</feature>
<dbReference type="Proteomes" id="UP000837857">
    <property type="component" value="Chromosome 23"/>
</dbReference>
<gene>
    <name evidence="2" type="ORF">IPOD504_LOCUS9326</name>
</gene>
<proteinExistence type="predicted"/>